<evidence type="ECO:0000313" key="2">
    <source>
        <dbReference type="EMBL" id="KAL5108928.1"/>
    </source>
</evidence>
<comment type="caution">
    <text evidence="2">The sequence shown here is derived from an EMBL/GenBank/DDBJ whole genome shotgun (WGS) entry which is preliminary data.</text>
</comment>
<feature type="compositionally biased region" description="Basic and acidic residues" evidence="1">
    <location>
        <begin position="153"/>
        <end position="162"/>
    </location>
</feature>
<sequence length="162" mass="18239">MSSGYGSGGVYSGQGVVKKVCAFCRNFSLNPVLKEVVVSHGLVVHLNCLYTTGKLIQRVNLNTQFFVKHDWYMFGFDIQEIKLEICCDRRLRCRYCDTSGACIGCINKACCYSVRLPVFIMPRVLCILENLLKPFTTNTDRNNVFPNGNKKPNISEDGLKLP</sequence>
<name>A0ABR4QHB5_9CEST</name>
<organism evidence="2 3">
    <name type="scientific">Taenia crassiceps</name>
    <dbReference type="NCBI Taxonomy" id="6207"/>
    <lineage>
        <taxon>Eukaryota</taxon>
        <taxon>Metazoa</taxon>
        <taxon>Spiralia</taxon>
        <taxon>Lophotrochozoa</taxon>
        <taxon>Platyhelminthes</taxon>
        <taxon>Cestoda</taxon>
        <taxon>Eucestoda</taxon>
        <taxon>Cyclophyllidea</taxon>
        <taxon>Taeniidae</taxon>
        <taxon>Taenia</taxon>
    </lineage>
</organism>
<reference evidence="2 3" key="1">
    <citation type="journal article" date="2022" name="Front. Cell. Infect. Microbiol.">
        <title>The Genomes of Two Strains of Taenia crassiceps the Animal Model for the Study of Human Cysticercosis.</title>
        <authorList>
            <person name="Bobes R.J."/>
            <person name="Estrada K."/>
            <person name="Rios-Valencia D.G."/>
            <person name="Calderon-Gallegos A."/>
            <person name="de la Torre P."/>
            <person name="Carrero J.C."/>
            <person name="Sanchez-Flores A."/>
            <person name="Laclette J.P."/>
        </authorList>
    </citation>
    <scope>NUCLEOTIDE SEQUENCE [LARGE SCALE GENOMIC DNA]</scope>
    <source>
        <strain evidence="2">WFUcys</strain>
    </source>
</reference>
<dbReference type="EMBL" id="JAKROA010000003">
    <property type="protein sequence ID" value="KAL5108928.1"/>
    <property type="molecule type" value="Genomic_DNA"/>
</dbReference>
<dbReference type="Proteomes" id="UP001651158">
    <property type="component" value="Unassembled WGS sequence"/>
</dbReference>
<evidence type="ECO:0000313" key="3">
    <source>
        <dbReference type="Proteomes" id="UP001651158"/>
    </source>
</evidence>
<accession>A0ABR4QHB5</accession>
<gene>
    <name evidence="2" type="ORF">TcWFU_005166</name>
</gene>
<keyword evidence="3" id="KW-1185">Reference proteome</keyword>
<dbReference type="Gene3D" id="3.30.40.10">
    <property type="entry name" value="Zinc/RING finger domain, C3HC4 (zinc finger)"/>
    <property type="match status" value="1"/>
</dbReference>
<dbReference type="InterPro" id="IPR013083">
    <property type="entry name" value="Znf_RING/FYVE/PHD"/>
</dbReference>
<feature type="region of interest" description="Disordered" evidence="1">
    <location>
        <begin position="143"/>
        <end position="162"/>
    </location>
</feature>
<proteinExistence type="predicted"/>
<protein>
    <submittedName>
        <fullName evidence="2">Uncharacterized protein</fullName>
    </submittedName>
</protein>
<evidence type="ECO:0000256" key="1">
    <source>
        <dbReference type="SAM" id="MobiDB-lite"/>
    </source>
</evidence>
<feature type="compositionally biased region" description="Polar residues" evidence="1">
    <location>
        <begin position="143"/>
        <end position="152"/>
    </location>
</feature>